<dbReference type="KEGG" id="gim:F1728_15300"/>
<gene>
    <name evidence="1" type="ORF">F1728_15300</name>
</gene>
<dbReference type="RefSeq" id="WP_155364860.1">
    <property type="nucleotide sequence ID" value="NZ_CP043930.1"/>
</dbReference>
<evidence type="ECO:0000313" key="1">
    <source>
        <dbReference type="EMBL" id="QGQ23964.1"/>
    </source>
</evidence>
<dbReference type="AlphaFoldDB" id="A0A6I6ABT1"/>
<accession>A0A6I6ABT1</accession>
<reference evidence="1 2" key="1">
    <citation type="submission" date="2019-09" db="EMBL/GenBank/DDBJ databases">
        <title>Gimesia benthica sp. nov., a novel bacterium isolated from deep-sea water of the Northwest Indian Ocean.</title>
        <authorList>
            <person name="Dai X."/>
        </authorList>
    </citation>
    <scope>NUCLEOTIDE SEQUENCE [LARGE SCALE GENOMIC DNA]</scope>
    <source>
        <strain evidence="1 2">E7</strain>
    </source>
</reference>
<evidence type="ECO:0000313" key="2">
    <source>
        <dbReference type="Proteomes" id="UP000427281"/>
    </source>
</evidence>
<keyword evidence="2" id="KW-1185">Reference proteome</keyword>
<name>A0A6I6ABT1_9PLAN</name>
<proteinExistence type="predicted"/>
<sequence length="127" mass="14305">MSDLEQLKNESDWLNCNDPSALLKYIRTNASKRKLRLFAVGCCRRVQHLVIDEAKDAITLAEQYADGEAEESVRRITRGNAYMFDWVHPPAFPYEEIAHARGCAKQSVCFVLARKGIECDSPGLADS</sequence>
<organism evidence="1 2">
    <name type="scientific">Gimesia benthica</name>
    <dbReference type="NCBI Taxonomy" id="2608982"/>
    <lineage>
        <taxon>Bacteria</taxon>
        <taxon>Pseudomonadati</taxon>
        <taxon>Planctomycetota</taxon>
        <taxon>Planctomycetia</taxon>
        <taxon>Planctomycetales</taxon>
        <taxon>Planctomycetaceae</taxon>
        <taxon>Gimesia</taxon>
    </lineage>
</organism>
<protein>
    <submittedName>
        <fullName evidence="1">Uncharacterized protein</fullName>
    </submittedName>
</protein>
<dbReference type="Proteomes" id="UP000427281">
    <property type="component" value="Chromosome"/>
</dbReference>
<dbReference type="EMBL" id="CP043930">
    <property type="protein sequence ID" value="QGQ23964.1"/>
    <property type="molecule type" value="Genomic_DNA"/>
</dbReference>